<dbReference type="PANTHER" id="PTHR33392">
    <property type="entry name" value="POLYISOPRENYL-TEICHOIC ACID--PEPTIDOGLYCAN TEICHOIC ACID TRANSFERASE TAGU"/>
    <property type="match status" value="1"/>
</dbReference>
<dbReference type="STRING" id="1032480.MLP_39440"/>
<dbReference type="eggNOG" id="COG1316">
    <property type="taxonomic scope" value="Bacteria"/>
</dbReference>
<keyword evidence="3" id="KW-0472">Membrane</keyword>
<reference evidence="5 6" key="1">
    <citation type="submission" date="2011-05" db="EMBL/GenBank/DDBJ databases">
        <title>Whole genome sequence of Microlunatus phosphovorus NM-1.</title>
        <authorList>
            <person name="Hosoyama A."/>
            <person name="Sasaki K."/>
            <person name="Harada T."/>
            <person name="Igarashi R."/>
            <person name="Kawakoshi A."/>
            <person name="Sasagawa M."/>
            <person name="Fukada J."/>
            <person name="Nakamura S."/>
            <person name="Katano Y."/>
            <person name="Hanada S."/>
            <person name="Kamagata Y."/>
            <person name="Nakamura N."/>
            <person name="Yamazaki S."/>
            <person name="Fujita N."/>
        </authorList>
    </citation>
    <scope>NUCLEOTIDE SEQUENCE [LARGE SCALE GENOMIC DNA]</scope>
    <source>
        <strain evidence="6">ATCC 700054 / DSM 10555 / JCM 9379 / NBRC 101784 / NCIMB 13414 / VKM Ac-1990 / NM-1</strain>
    </source>
</reference>
<evidence type="ECO:0000313" key="5">
    <source>
        <dbReference type="EMBL" id="BAK36958.1"/>
    </source>
</evidence>
<dbReference type="NCBIfam" id="TIGR00350">
    <property type="entry name" value="lytR_cpsA_psr"/>
    <property type="match status" value="1"/>
</dbReference>
<feature type="region of interest" description="Disordered" evidence="2">
    <location>
        <begin position="1"/>
        <end position="31"/>
    </location>
</feature>
<feature type="transmembrane region" description="Helical" evidence="3">
    <location>
        <begin position="100"/>
        <end position="120"/>
    </location>
</feature>
<evidence type="ECO:0000256" key="2">
    <source>
        <dbReference type="SAM" id="MobiDB-lite"/>
    </source>
</evidence>
<sequence>MSDTGEDETQQPQAPRDSHLPPPSLRTSQQRSERVKLRRALGFLGMTLIAPGSAQLAAGNRTLGRVALRIWVGLWAVLLLLGIGALVWRSAVIGLFTNSTVLLLLQVLLVLLGIGWGLLFVDAWRLARPPELARRHRLGFAALAGVLVFVVVGGLVSSASIVASQRSLMSTVFAGGGETKAQAGRYNILLLGGDAGKGRTGLRPDSLTVASVDAETGRTVLIGLPRNMEDVPFPESSPMHKKFPKGFGCEDHSCMLNAVYTYASTHPGLYPKSVKDPGVQATKEAVEGATGLKINYYAMVDLKGFEALIDAVGGVRIDVNRDIPIGGGEAKLYGYVKKGKNQLLNGRSALWFARSRSDSSDYDRMARQKCVMTAMLKQLDPVTVLTNFNQIAAAGKQVVETDIPPSKVDTMVTLALQAKTKPIASVSFVPPAIYPGSPDIAKMHSMVAKKIAKAEAKDNPTAAPTPAEQPTDAPSSSSSSSSSPSPSASKKPKKKTATLKAGQQTEDLASVCSAS</sequence>
<feature type="transmembrane region" description="Helical" evidence="3">
    <location>
        <begin position="140"/>
        <end position="163"/>
    </location>
</feature>
<dbReference type="Proteomes" id="UP000007947">
    <property type="component" value="Chromosome"/>
</dbReference>
<dbReference type="RefSeq" id="WP_013864800.1">
    <property type="nucleotide sequence ID" value="NC_015635.1"/>
</dbReference>
<protein>
    <submittedName>
        <fullName evidence="5">Putative LytR family regulatory protein</fullName>
    </submittedName>
</protein>
<organism evidence="5 6">
    <name type="scientific">Microlunatus phosphovorus (strain ATCC 700054 / DSM 10555 / JCM 9379 / NBRC 101784 / NCIMB 13414 / VKM Ac-1990 / NM-1)</name>
    <dbReference type="NCBI Taxonomy" id="1032480"/>
    <lineage>
        <taxon>Bacteria</taxon>
        <taxon>Bacillati</taxon>
        <taxon>Actinomycetota</taxon>
        <taxon>Actinomycetes</taxon>
        <taxon>Propionibacteriales</taxon>
        <taxon>Propionibacteriaceae</taxon>
        <taxon>Microlunatus</taxon>
    </lineage>
</organism>
<evidence type="ECO:0000256" key="1">
    <source>
        <dbReference type="ARBA" id="ARBA00006068"/>
    </source>
</evidence>
<accession>F5XQT6</accession>
<dbReference type="Gene3D" id="3.40.630.190">
    <property type="entry name" value="LCP protein"/>
    <property type="match status" value="1"/>
</dbReference>
<dbReference type="Pfam" id="PF03816">
    <property type="entry name" value="LytR_cpsA_psr"/>
    <property type="match status" value="1"/>
</dbReference>
<evidence type="ECO:0000259" key="4">
    <source>
        <dbReference type="Pfam" id="PF03816"/>
    </source>
</evidence>
<keyword evidence="3" id="KW-1133">Transmembrane helix</keyword>
<dbReference type="KEGG" id="mph:MLP_39440"/>
<gene>
    <name evidence="5" type="ordered locus">MLP_39440</name>
</gene>
<dbReference type="EMBL" id="AP012204">
    <property type="protein sequence ID" value="BAK36958.1"/>
    <property type="molecule type" value="Genomic_DNA"/>
</dbReference>
<proteinExistence type="inferred from homology"/>
<evidence type="ECO:0000256" key="3">
    <source>
        <dbReference type="SAM" id="Phobius"/>
    </source>
</evidence>
<dbReference type="AlphaFoldDB" id="F5XQT6"/>
<dbReference type="InterPro" id="IPR050922">
    <property type="entry name" value="LytR/CpsA/Psr_CW_biosynth"/>
</dbReference>
<dbReference type="PANTHER" id="PTHR33392:SF6">
    <property type="entry name" value="POLYISOPRENYL-TEICHOIC ACID--PEPTIDOGLYCAN TEICHOIC ACID TRANSFERASE TAGU"/>
    <property type="match status" value="1"/>
</dbReference>
<feature type="compositionally biased region" description="Polar residues" evidence="2">
    <location>
        <begin position="501"/>
        <end position="515"/>
    </location>
</feature>
<feature type="compositionally biased region" description="Low complexity" evidence="2">
    <location>
        <begin position="460"/>
        <end position="489"/>
    </location>
</feature>
<dbReference type="HOGENOM" id="CLU_015593_1_0_11"/>
<feature type="domain" description="Cell envelope-related transcriptional attenuator" evidence="4">
    <location>
        <begin position="204"/>
        <end position="379"/>
    </location>
</feature>
<comment type="similarity">
    <text evidence="1">Belongs to the LytR/CpsA/Psr (LCP) family.</text>
</comment>
<keyword evidence="6" id="KW-1185">Reference proteome</keyword>
<feature type="transmembrane region" description="Helical" evidence="3">
    <location>
        <begin position="70"/>
        <end position="88"/>
    </location>
</feature>
<keyword evidence="3" id="KW-0812">Transmembrane</keyword>
<name>F5XQT6_MICPN</name>
<evidence type="ECO:0000313" key="6">
    <source>
        <dbReference type="Proteomes" id="UP000007947"/>
    </source>
</evidence>
<dbReference type="InterPro" id="IPR004474">
    <property type="entry name" value="LytR_CpsA_psr"/>
</dbReference>
<feature type="region of interest" description="Disordered" evidence="2">
    <location>
        <begin position="452"/>
        <end position="515"/>
    </location>
</feature>